<keyword evidence="5 7" id="KW-1133">Transmembrane helix</keyword>
<dbReference type="Proteomes" id="UP001151088">
    <property type="component" value="Unassembled WGS sequence"/>
</dbReference>
<keyword evidence="4 7" id="KW-0812">Transmembrane</keyword>
<dbReference type="InterPro" id="IPR035906">
    <property type="entry name" value="MetI-like_sf"/>
</dbReference>
<dbReference type="AlphaFoldDB" id="A0A9X2PP14"/>
<evidence type="ECO:0000256" key="2">
    <source>
        <dbReference type="ARBA" id="ARBA00022448"/>
    </source>
</evidence>
<feature type="transmembrane region" description="Helical" evidence="7">
    <location>
        <begin position="217"/>
        <end position="235"/>
    </location>
</feature>
<organism evidence="9 10">
    <name type="scientific">Ancylobacter mangrovi</name>
    <dbReference type="NCBI Taxonomy" id="2972472"/>
    <lineage>
        <taxon>Bacteria</taxon>
        <taxon>Pseudomonadati</taxon>
        <taxon>Pseudomonadota</taxon>
        <taxon>Alphaproteobacteria</taxon>
        <taxon>Hyphomicrobiales</taxon>
        <taxon>Xanthobacteraceae</taxon>
        <taxon>Ancylobacter</taxon>
    </lineage>
</organism>
<dbReference type="GO" id="GO:0005886">
    <property type="term" value="C:plasma membrane"/>
    <property type="evidence" value="ECO:0007669"/>
    <property type="project" value="UniProtKB-SubCell"/>
</dbReference>
<evidence type="ECO:0000256" key="1">
    <source>
        <dbReference type="ARBA" id="ARBA00004651"/>
    </source>
</evidence>
<keyword evidence="2 7" id="KW-0813">Transport</keyword>
<comment type="caution">
    <text evidence="9">The sequence shown here is derived from an EMBL/GenBank/DDBJ whole genome shotgun (WGS) entry which is preliminary data.</text>
</comment>
<dbReference type="Pfam" id="PF00528">
    <property type="entry name" value="BPD_transp_1"/>
    <property type="match status" value="1"/>
</dbReference>
<gene>
    <name evidence="9" type="ORF">NVS89_19200</name>
</gene>
<feature type="domain" description="ABC transmembrane type-1" evidence="8">
    <location>
        <begin position="56"/>
        <end position="235"/>
    </location>
</feature>
<comment type="subcellular location">
    <subcellularLocation>
        <location evidence="1 7">Cell membrane</location>
        <topology evidence="1 7">Multi-pass membrane protein</topology>
    </subcellularLocation>
</comment>
<evidence type="ECO:0000313" key="9">
    <source>
        <dbReference type="EMBL" id="MCS0497218.1"/>
    </source>
</evidence>
<comment type="similarity">
    <text evidence="7">Belongs to the binding-protein-dependent transport system permease family.</text>
</comment>
<dbReference type="PROSITE" id="PS50928">
    <property type="entry name" value="ABC_TM1"/>
    <property type="match status" value="1"/>
</dbReference>
<dbReference type="PANTHER" id="PTHR30151:SF0">
    <property type="entry name" value="ABC TRANSPORTER PERMEASE PROTEIN MJ0413-RELATED"/>
    <property type="match status" value="1"/>
</dbReference>
<evidence type="ECO:0000259" key="8">
    <source>
        <dbReference type="PROSITE" id="PS50928"/>
    </source>
</evidence>
<protein>
    <submittedName>
        <fullName evidence="9">ABC transporter permease subunit</fullName>
    </submittedName>
</protein>
<name>A0A9X2PP14_9HYPH</name>
<keyword evidence="3" id="KW-1003">Cell membrane</keyword>
<dbReference type="GO" id="GO:0055085">
    <property type="term" value="P:transmembrane transport"/>
    <property type="evidence" value="ECO:0007669"/>
    <property type="project" value="InterPro"/>
</dbReference>
<dbReference type="CDD" id="cd06261">
    <property type="entry name" value="TM_PBP2"/>
    <property type="match status" value="1"/>
</dbReference>
<dbReference type="InterPro" id="IPR000515">
    <property type="entry name" value="MetI-like"/>
</dbReference>
<feature type="transmembrane region" description="Helical" evidence="7">
    <location>
        <begin position="94"/>
        <end position="112"/>
    </location>
</feature>
<feature type="transmembrane region" description="Helical" evidence="7">
    <location>
        <begin position="64"/>
        <end position="82"/>
    </location>
</feature>
<evidence type="ECO:0000313" key="10">
    <source>
        <dbReference type="Proteomes" id="UP001151088"/>
    </source>
</evidence>
<accession>A0A9X2PP14</accession>
<sequence length="253" mass="27348">MEKLRSIMLACVGFALFLGLWEIGGRILGSALLAPPSAVAVDYVDLLRQGDMLRELAGSLRQMAVGFLAACIVGMPLGVAMGRSDVADAIFRPWVSMFVVTSTAALIPLFILTIGTGFMLRVTIVFLASVWYIVLTAYNGARGVSPMQVAVARSFGAGTLQIFWKVTLPAIYPFLITGARIGLVHAIRAMVLAEMFVIIGYGGLIHRSGLLVDTGPVLGLLITLMIVSLFFNWLLGEAGRRLAPWYEQQRVTL</sequence>
<reference evidence="9" key="1">
    <citation type="submission" date="2022-08" db="EMBL/GenBank/DDBJ databases">
        <authorList>
            <person name="Li F."/>
        </authorList>
    </citation>
    <scope>NUCLEOTIDE SEQUENCE</scope>
    <source>
        <strain evidence="9">MQZ15Z-1</strain>
    </source>
</reference>
<feature type="transmembrane region" description="Helical" evidence="7">
    <location>
        <begin position="162"/>
        <end position="181"/>
    </location>
</feature>
<dbReference type="RefSeq" id="WP_258734370.1">
    <property type="nucleotide sequence ID" value="NZ_JANTHY010000011.1"/>
</dbReference>
<dbReference type="EMBL" id="JANTHZ010000010">
    <property type="protein sequence ID" value="MCS0497218.1"/>
    <property type="molecule type" value="Genomic_DNA"/>
</dbReference>
<evidence type="ECO:0000256" key="3">
    <source>
        <dbReference type="ARBA" id="ARBA00022475"/>
    </source>
</evidence>
<dbReference type="PANTHER" id="PTHR30151">
    <property type="entry name" value="ALKANE SULFONATE ABC TRANSPORTER-RELATED, MEMBRANE SUBUNIT"/>
    <property type="match status" value="1"/>
</dbReference>
<evidence type="ECO:0000256" key="4">
    <source>
        <dbReference type="ARBA" id="ARBA00022692"/>
    </source>
</evidence>
<evidence type="ECO:0000256" key="7">
    <source>
        <dbReference type="RuleBase" id="RU363032"/>
    </source>
</evidence>
<dbReference type="SUPFAM" id="SSF161098">
    <property type="entry name" value="MetI-like"/>
    <property type="match status" value="1"/>
</dbReference>
<keyword evidence="10" id="KW-1185">Reference proteome</keyword>
<keyword evidence="6 7" id="KW-0472">Membrane</keyword>
<evidence type="ECO:0000256" key="5">
    <source>
        <dbReference type="ARBA" id="ARBA00022989"/>
    </source>
</evidence>
<evidence type="ECO:0000256" key="6">
    <source>
        <dbReference type="ARBA" id="ARBA00023136"/>
    </source>
</evidence>
<feature type="transmembrane region" description="Helical" evidence="7">
    <location>
        <begin position="118"/>
        <end position="141"/>
    </location>
</feature>
<proteinExistence type="inferred from homology"/>
<feature type="transmembrane region" description="Helical" evidence="7">
    <location>
        <begin position="187"/>
        <end position="205"/>
    </location>
</feature>
<dbReference type="Gene3D" id="1.10.3720.10">
    <property type="entry name" value="MetI-like"/>
    <property type="match status" value="1"/>
</dbReference>